<dbReference type="RefSeq" id="WP_392884453.1">
    <property type="nucleotide sequence ID" value="NZ_JBICZW010000023.1"/>
</dbReference>
<feature type="region of interest" description="Disordered" evidence="1">
    <location>
        <begin position="194"/>
        <end position="223"/>
    </location>
</feature>
<gene>
    <name evidence="2" type="ORF">ACGFYS_28500</name>
</gene>
<name>A0ABW7BZZ9_9ACTN</name>
<comment type="caution">
    <text evidence="2">The sequence shown here is derived from an EMBL/GenBank/DDBJ whole genome shotgun (WGS) entry which is preliminary data.</text>
</comment>
<dbReference type="PROSITE" id="PS51318">
    <property type="entry name" value="TAT"/>
    <property type="match status" value="1"/>
</dbReference>
<dbReference type="EMBL" id="JBICZW010000023">
    <property type="protein sequence ID" value="MFG3192876.1"/>
    <property type="molecule type" value="Genomic_DNA"/>
</dbReference>
<organism evidence="2 3">
    <name type="scientific">Streptomyces omiyaensis</name>
    <dbReference type="NCBI Taxonomy" id="68247"/>
    <lineage>
        <taxon>Bacteria</taxon>
        <taxon>Bacillati</taxon>
        <taxon>Actinomycetota</taxon>
        <taxon>Actinomycetes</taxon>
        <taxon>Kitasatosporales</taxon>
        <taxon>Streptomycetaceae</taxon>
        <taxon>Streptomyces</taxon>
    </lineage>
</organism>
<accession>A0ABW7BZZ9</accession>
<evidence type="ECO:0000256" key="1">
    <source>
        <dbReference type="SAM" id="MobiDB-lite"/>
    </source>
</evidence>
<protein>
    <submittedName>
        <fullName evidence="2">PhoX family protein</fullName>
    </submittedName>
</protein>
<dbReference type="InterPro" id="IPR006311">
    <property type="entry name" value="TAT_signal"/>
</dbReference>
<proteinExistence type="predicted"/>
<dbReference type="PANTHER" id="PTHR35399">
    <property type="entry name" value="SLR8030 PROTEIN"/>
    <property type="match status" value="1"/>
</dbReference>
<reference evidence="2 3" key="1">
    <citation type="submission" date="2024-10" db="EMBL/GenBank/DDBJ databases">
        <title>The Natural Products Discovery Center: Release of the First 8490 Sequenced Strains for Exploring Actinobacteria Biosynthetic Diversity.</title>
        <authorList>
            <person name="Kalkreuter E."/>
            <person name="Kautsar S.A."/>
            <person name="Yang D."/>
            <person name="Bader C.D."/>
            <person name="Teijaro C.N."/>
            <person name="Fluegel L."/>
            <person name="Davis C.M."/>
            <person name="Simpson J.R."/>
            <person name="Lauterbach L."/>
            <person name="Steele A.D."/>
            <person name="Gui C."/>
            <person name="Meng S."/>
            <person name="Li G."/>
            <person name="Viehrig K."/>
            <person name="Ye F."/>
            <person name="Su P."/>
            <person name="Kiefer A.F."/>
            <person name="Nichols A."/>
            <person name="Cepeda A.J."/>
            <person name="Yan W."/>
            <person name="Fan B."/>
            <person name="Jiang Y."/>
            <person name="Adhikari A."/>
            <person name="Zheng C.-J."/>
            <person name="Schuster L."/>
            <person name="Cowan T.M."/>
            <person name="Smanski M.J."/>
            <person name="Chevrette M.G."/>
            <person name="De Carvalho L.P.S."/>
            <person name="Shen B."/>
        </authorList>
    </citation>
    <scope>NUCLEOTIDE SEQUENCE [LARGE SCALE GENOMIC DNA]</scope>
    <source>
        <strain evidence="2 3">NPDC048229</strain>
    </source>
</reference>
<feature type="region of interest" description="Disordered" evidence="1">
    <location>
        <begin position="585"/>
        <end position="631"/>
    </location>
</feature>
<evidence type="ECO:0000313" key="3">
    <source>
        <dbReference type="Proteomes" id="UP001604282"/>
    </source>
</evidence>
<dbReference type="InterPro" id="IPR008557">
    <property type="entry name" value="PhoX"/>
</dbReference>
<dbReference type="PANTHER" id="PTHR35399:SF2">
    <property type="entry name" value="DUF839 DOMAIN-CONTAINING PROTEIN"/>
    <property type="match status" value="1"/>
</dbReference>
<dbReference type="Proteomes" id="UP001604282">
    <property type="component" value="Unassembled WGS sequence"/>
</dbReference>
<dbReference type="SUPFAM" id="SSF63829">
    <property type="entry name" value="Calcium-dependent phosphotriesterase"/>
    <property type="match status" value="1"/>
</dbReference>
<sequence>MSELDSSAPFRKLMATAASRRRVMAGGTVTLATFLGFSAPATATAAAVPGPRRAERALLGFAAVPDSDADAVTVPAGYATQVLAPWGQPLRAGGPGWRPDGSGSAADQARQIGSHHGGLHFFPYDDGARGNRHGTLVVNHEAADAGLLHPSVRPPVREAHAKSLAAQGVSVVEVRESGDSWRIVDSPRNRRVTGTTPVVFSGPVGTSHPALRTGSAPRGTLGNSAHGVTPWGTYLSCEENVAGHFGTADRNWRPTRTQERYGLSASGHGHPRHSADPRFDLAATPNEPHRFGWIVEIDPHSPAAPPVKRTALGRFQHAGAYVGESGGRAVVIGGDDENGGYLYRFVSADTWRALRARGLSPLDFGTLYAARFEADGSGRWLPLTHGTGPLTAAHGWQDQADVVLRAREAADALGATPLDRPRQTAAAPAGGAFYCALADGPGGGSCGGAGRARTAGPRATNPYGHIVRWHEEAGDAFRWDVFALAGDPAHDAGVDLDGTGMSGSPKGLWFDSDGRLWISTGTSKRAQNKAECGHERLGNNALLVADPATGEIRRFLTGPRGAEITGVGSTPDGRTLFVAVQHPGERTDAWGAPSPDLPNAVSDWPDRDPSGRPRSATVVVRRADGGRVGGA</sequence>
<dbReference type="Pfam" id="PF05787">
    <property type="entry name" value="PhoX"/>
    <property type="match status" value="1"/>
</dbReference>
<keyword evidence="3" id="KW-1185">Reference proteome</keyword>
<evidence type="ECO:0000313" key="2">
    <source>
        <dbReference type="EMBL" id="MFG3192876.1"/>
    </source>
</evidence>